<reference evidence="2 3" key="1">
    <citation type="submission" date="2019-03" db="EMBL/GenBank/DDBJ databases">
        <title>Paraburkholderia sp. 4M-K11, isolated from subtropical forest soil.</title>
        <authorList>
            <person name="Gao Z.-H."/>
            <person name="Qiu L.-H."/>
        </authorList>
    </citation>
    <scope>NUCLEOTIDE SEQUENCE [LARGE SCALE GENOMIC DNA]</scope>
    <source>
        <strain evidence="2 3">4M-K11</strain>
    </source>
</reference>
<dbReference type="Proteomes" id="UP000295722">
    <property type="component" value="Unassembled WGS sequence"/>
</dbReference>
<feature type="compositionally biased region" description="Basic and acidic residues" evidence="1">
    <location>
        <begin position="371"/>
        <end position="391"/>
    </location>
</feature>
<evidence type="ECO:0000313" key="3">
    <source>
        <dbReference type="Proteomes" id="UP000295722"/>
    </source>
</evidence>
<evidence type="ECO:0000313" key="2">
    <source>
        <dbReference type="EMBL" id="TDG26120.1"/>
    </source>
</evidence>
<proteinExistence type="predicted"/>
<protein>
    <submittedName>
        <fullName evidence="2">Type VI secretion system baseplate subunit TssG</fullName>
    </submittedName>
</protein>
<evidence type="ECO:0000256" key="1">
    <source>
        <dbReference type="SAM" id="MobiDB-lite"/>
    </source>
</evidence>
<keyword evidence="3" id="KW-1185">Reference proteome</keyword>
<dbReference type="OrthoDB" id="1523296at2"/>
<feature type="region of interest" description="Disordered" evidence="1">
    <location>
        <begin position="331"/>
        <end position="391"/>
    </location>
</feature>
<dbReference type="NCBIfam" id="TIGR03347">
    <property type="entry name" value="VI_chp_1"/>
    <property type="match status" value="1"/>
</dbReference>
<dbReference type="AlphaFoldDB" id="A0A4R5MH57"/>
<name>A0A4R5MH57_9BURK</name>
<feature type="compositionally biased region" description="Low complexity" evidence="1">
    <location>
        <begin position="338"/>
        <end position="354"/>
    </location>
</feature>
<sequence length="391" mass="43506">MLDHLTVLRLLEDEAYRFDFFQAVRLIENAWPERPRVGESLRPRDDAVRFTQRPELVFHPTTLAAFSQHGAGMAPRLAVNFFGLLGPHGALPTHLTEYIRDRERNADDPTFARFLDLFQHRMVSLFYRAWANAQPAVSLERPGRDRFAMYVGATFGMGEAALRERDAVPDFAKLHFAGLLGAPTRSASGLALILTRFFRLPVSIEQWVGHWMPLPAESRTRMGARDGSSALGVSTLLGARVWDCQHKFRVVIGPLSLADYERFLPGGESLKRLVDWVRNYVRDGLDWDVNLQLREAEVPRLKLGAHARLGLTSWMLSGAAQGDQRQLKLNPASGAASHTQHGAAAEGAHEGTAARPQEGTQAHMQAPTQEPARDNAQRAVEHAALDIHPGE</sequence>
<dbReference type="PANTHER" id="PTHR35564:SF4">
    <property type="entry name" value="CYTOPLASMIC PROTEIN"/>
    <property type="match status" value="1"/>
</dbReference>
<dbReference type="InterPro" id="IPR010732">
    <property type="entry name" value="T6SS_TssG-like"/>
</dbReference>
<accession>A0A4R5MH57</accession>
<gene>
    <name evidence="2" type="primary">tssG</name>
    <name evidence="2" type="ORF">EYW47_01815</name>
</gene>
<dbReference type="RefSeq" id="WP_133193173.1">
    <property type="nucleotide sequence ID" value="NZ_JBHUCW010000001.1"/>
</dbReference>
<feature type="compositionally biased region" description="Polar residues" evidence="1">
    <location>
        <begin position="358"/>
        <end position="368"/>
    </location>
</feature>
<organism evidence="2 3">
    <name type="scientific">Paraburkholderia silviterrae</name>
    <dbReference type="NCBI Taxonomy" id="2528715"/>
    <lineage>
        <taxon>Bacteria</taxon>
        <taxon>Pseudomonadati</taxon>
        <taxon>Pseudomonadota</taxon>
        <taxon>Betaproteobacteria</taxon>
        <taxon>Burkholderiales</taxon>
        <taxon>Burkholderiaceae</taxon>
        <taxon>Paraburkholderia</taxon>
    </lineage>
</organism>
<dbReference type="PANTHER" id="PTHR35564">
    <property type="match status" value="1"/>
</dbReference>
<dbReference type="EMBL" id="SMRP01000001">
    <property type="protein sequence ID" value="TDG26120.1"/>
    <property type="molecule type" value="Genomic_DNA"/>
</dbReference>
<dbReference type="Pfam" id="PF06996">
    <property type="entry name" value="T6SS_TssG"/>
    <property type="match status" value="1"/>
</dbReference>
<comment type="caution">
    <text evidence="2">The sequence shown here is derived from an EMBL/GenBank/DDBJ whole genome shotgun (WGS) entry which is preliminary data.</text>
</comment>